<name>A0A1B9U425_AGRTU</name>
<evidence type="ECO:0000256" key="5">
    <source>
        <dbReference type="ARBA" id="ARBA00022989"/>
    </source>
</evidence>
<evidence type="ECO:0000256" key="4">
    <source>
        <dbReference type="ARBA" id="ARBA00022692"/>
    </source>
</evidence>
<organism evidence="8 11">
    <name type="scientific">Agrobacterium tumefaciens</name>
    <dbReference type="NCBI Taxonomy" id="358"/>
    <lineage>
        <taxon>Bacteria</taxon>
        <taxon>Pseudomonadati</taxon>
        <taxon>Pseudomonadota</taxon>
        <taxon>Alphaproteobacteria</taxon>
        <taxon>Hyphomicrobiales</taxon>
        <taxon>Rhizobiaceae</taxon>
        <taxon>Rhizobium/Agrobacterium group</taxon>
        <taxon>Agrobacterium</taxon>
        <taxon>Agrobacterium tumefaciens complex</taxon>
    </lineage>
</organism>
<evidence type="ECO:0000256" key="7">
    <source>
        <dbReference type="RuleBase" id="RU362048"/>
    </source>
</evidence>
<evidence type="ECO:0000256" key="6">
    <source>
        <dbReference type="ARBA" id="ARBA00023136"/>
    </source>
</evidence>
<evidence type="ECO:0000313" key="8">
    <source>
        <dbReference type="EMBL" id="NTC30796.1"/>
    </source>
</evidence>
<feature type="transmembrane region" description="Helical" evidence="7">
    <location>
        <begin position="179"/>
        <end position="200"/>
    </location>
</feature>
<sequence>MASSETLINALTTLLVTLDPPGLAPVFLALTVGMTRDQRAQVALRGSIIAFGILAIFALFGLTILNLLGISLGAFRIAGGLLLFWISFEMIFEKRQERKEKTSEIAITKDHLHNLAVFPLALPLIAGPGAISATVLLAGTMKTTLEMVVLILILAFAMALVYATLIVSERMDRFLGNTGRAILTRLLGVLLAALSVQFVVDGIKSAFAF</sequence>
<dbReference type="OrthoDB" id="21094at2"/>
<gene>
    <name evidence="9" type="ORF">A6U91_04010</name>
    <name evidence="8" type="ORF">G6M46_21940</name>
</gene>
<dbReference type="Pfam" id="PF01914">
    <property type="entry name" value="MarC"/>
    <property type="match status" value="1"/>
</dbReference>
<evidence type="ECO:0000256" key="1">
    <source>
        <dbReference type="ARBA" id="ARBA00004651"/>
    </source>
</evidence>
<feature type="transmembrane region" description="Helical" evidence="7">
    <location>
        <begin position="6"/>
        <end position="30"/>
    </location>
</feature>
<comment type="subcellular location">
    <subcellularLocation>
        <location evidence="7">Cell inner membrane</location>
        <topology evidence="7">Multi-pass membrane protein</topology>
    </subcellularLocation>
    <subcellularLocation>
        <location evidence="1">Cell membrane</location>
        <topology evidence="1">Multi-pass membrane protein</topology>
    </subcellularLocation>
</comment>
<reference evidence="9 10" key="1">
    <citation type="journal article" date="2016" name="PeerJ">
        <title>Gall-ID: tools for genotyping gall-causing phytopathogenic bacteria.</title>
        <authorList>
            <person name="Davis E.W.II."/>
            <person name="Weisberg A.J."/>
            <person name="Tabima J.F."/>
            <person name="Grunwald N.J."/>
            <person name="Chang J.H."/>
        </authorList>
    </citation>
    <scope>NUCLEOTIDE SEQUENCE [LARGE SCALE GENOMIC DNA]</scope>
    <source>
        <strain evidence="9 10">N2/73</strain>
    </source>
</reference>
<dbReference type="GO" id="GO:0005886">
    <property type="term" value="C:plasma membrane"/>
    <property type="evidence" value="ECO:0007669"/>
    <property type="project" value="UniProtKB-SubCell"/>
</dbReference>
<keyword evidence="4 7" id="KW-0812">Transmembrane</keyword>
<dbReference type="EMBL" id="JAAMAY010000030">
    <property type="protein sequence ID" value="NTC30796.1"/>
    <property type="molecule type" value="Genomic_DNA"/>
</dbReference>
<evidence type="ECO:0000313" key="9">
    <source>
        <dbReference type="EMBL" id="OCJ42986.1"/>
    </source>
</evidence>
<proteinExistence type="inferred from homology"/>
<dbReference type="InterPro" id="IPR002771">
    <property type="entry name" value="Multi_antbiot-R_MarC"/>
</dbReference>
<accession>A0A1B9U425</accession>
<dbReference type="NCBIfam" id="TIGR00427">
    <property type="entry name" value="NAAT family transporter"/>
    <property type="match status" value="1"/>
</dbReference>
<feature type="transmembrane region" description="Helical" evidence="7">
    <location>
        <begin position="42"/>
        <end position="68"/>
    </location>
</feature>
<feature type="transmembrane region" description="Helical" evidence="7">
    <location>
        <begin position="147"/>
        <end position="167"/>
    </location>
</feature>
<dbReference type="Proteomes" id="UP000093451">
    <property type="component" value="Unassembled WGS sequence"/>
</dbReference>
<comment type="caution">
    <text evidence="8">The sequence shown here is derived from an EMBL/GenBank/DDBJ whole genome shotgun (WGS) entry which is preliminary data.</text>
</comment>
<dbReference type="PANTHER" id="PTHR33508">
    <property type="entry name" value="UPF0056 MEMBRANE PROTEIN YHCE"/>
    <property type="match status" value="1"/>
</dbReference>
<evidence type="ECO:0000256" key="3">
    <source>
        <dbReference type="ARBA" id="ARBA00022475"/>
    </source>
</evidence>
<accession>A0AA86FUJ5</accession>
<reference evidence="8" key="2">
    <citation type="journal article" date="2020" name="Science">
        <title>Unexpected conservation and global transmission of agrobacterial virulence plasmids.</title>
        <authorList>
            <person name="Weisberg A.J."/>
            <person name="Davis E.W. 2nd"/>
            <person name="Tabima J."/>
            <person name="Belcher M.S."/>
            <person name="Miller M."/>
            <person name="Kuo C.H."/>
            <person name="Loper J.E."/>
            <person name="Grunwald N.J."/>
            <person name="Putnam M.L."/>
            <person name="Chang J.H."/>
        </authorList>
    </citation>
    <scope>NUCLEOTIDE SEQUENCE</scope>
    <source>
        <strain evidence="8">17-1853-1a</strain>
    </source>
</reference>
<feature type="transmembrane region" description="Helical" evidence="7">
    <location>
        <begin position="74"/>
        <end position="92"/>
    </location>
</feature>
<evidence type="ECO:0000256" key="2">
    <source>
        <dbReference type="ARBA" id="ARBA00009784"/>
    </source>
</evidence>
<comment type="similarity">
    <text evidence="2 7">Belongs to the UPF0056 (MarC) family.</text>
</comment>
<dbReference type="KEGG" id="atf:Ach5_14590"/>
<feature type="transmembrane region" description="Helical" evidence="7">
    <location>
        <begin position="112"/>
        <end position="141"/>
    </location>
</feature>
<evidence type="ECO:0000313" key="10">
    <source>
        <dbReference type="Proteomes" id="UP000093451"/>
    </source>
</evidence>
<dbReference type="RefSeq" id="WP_003515260.1">
    <property type="nucleotide sequence ID" value="NC_015183.1"/>
</dbReference>
<dbReference type="Proteomes" id="UP000702952">
    <property type="component" value="Unassembled WGS sequence"/>
</dbReference>
<dbReference type="AlphaFoldDB" id="A0A1B9U425"/>
<dbReference type="EMBL" id="LXKT01000001">
    <property type="protein sequence ID" value="OCJ42986.1"/>
    <property type="molecule type" value="Genomic_DNA"/>
</dbReference>
<dbReference type="PANTHER" id="PTHR33508:SF1">
    <property type="entry name" value="UPF0056 MEMBRANE PROTEIN YHCE"/>
    <property type="match status" value="1"/>
</dbReference>
<protein>
    <recommendedName>
        <fullName evidence="7">UPF0056 inner membrane protein</fullName>
    </recommendedName>
</protein>
<keyword evidence="3" id="KW-1003">Cell membrane</keyword>
<keyword evidence="5 7" id="KW-1133">Transmembrane helix</keyword>
<keyword evidence="6 7" id="KW-0472">Membrane</keyword>
<evidence type="ECO:0000313" key="11">
    <source>
        <dbReference type="Proteomes" id="UP000702952"/>
    </source>
</evidence>